<sequence length="154" mass="16305">MEAPGPLTTQDERLSLSLLPYYKGVLPIDDTGRLARTRGWQLNGGGRTKRALGQASTGRDDCMPRLQQASACIAACVSAPGLHRPSATVRKARATAPYPRAAASKGENAKHAFRVPRPVMGRRVSSKPRHGQPNPPGPPLLCVGSSSSRCVIAS</sequence>
<dbReference type="RefSeq" id="XP_009216957.1">
    <property type="nucleotide sequence ID" value="XM_009218693.1"/>
</dbReference>
<feature type="region of interest" description="Disordered" evidence="1">
    <location>
        <begin position="98"/>
        <end position="140"/>
    </location>
</feature>
<dbReference type="EMBL" id="GL385395">
    <property type="protein sequence ID" value="EJT80948.1"/>
    <property type="molecule type" value="Genomic_DNA"/>
</dbReference>
<evidence type="ECO:0000313" key="4">
    <source>
        <dbReference type="Proteomes" id="UP000006039"/>
    </source>
</evidence>
<reference evidence="2" key="2">
    <citation type="submission" date="2010-07" db="EMBL/GenBank/DDBJ databases">
        <authorList>
            <consortium name="The Broad Institute Genome Sequencing Platform"/>
            <consortium name="Broad Institute Genome Sequencing Center for Infectious Disease"/>
            <person name="Ma L.-J."/>
            <person name="Dead R."/>
            <person name="Young S."/>
            <person name="Zeng Q."/>
            <person name="Koehrsen M."/>
            <person name="Alvarado L."/>
            <person name="Berlin A."/>
            <person name="Chapman S.B."/>
            <person name="Chen Z."/>
            <person name="Freedman E."/>
            <person name="Gellesch M."/>
            <person name="Goldberg J."/>
            <person name="Griggs A."/>
            <person name="Gujja S."/>
            <person name="Heilman E.R."/>
            <person name="Heiman D."/>
            <person name="Hepburn T."/>
            <person name="Howarth C."/>
            <person name="Jen D."/>
            <person name="Larson L."/>
            <person name="Mehta T."/>
            <person name="Neiman D."/>
            <person name="Pearson M."/>
            <person name="Roberts A."/>
            <person name="Saif S."/>
            <person name="Shea T."/>
            <person name="Shenoy N."/>
            <person name="Sisk P."/>
            <person name="Stolte C."/>
            <person name="Sykes S."/>
            <person name="Walk T."/>
            <person name="White J."/>
            <person name="Yandava C."/>
            <person name="Haas B."/>
            <person name="Nusbaum C."/>
            <person name="Birren B."/>
        </authorList>
    </citation>
    <scope>NUCLEOTIDE SEQUENCE</scope>
    <source>
        <strain evidence="2">R3-111a-1</strain>
    </source>
</reference>
<reference evidence="3" key="5">
    <citation type="submission" date="2018-04" db="UniProtKB">
        <authorList>
            <consortium name="EnsemblFungi"/>
        </authorList>
    </citation>
    <scope>IDENTIFICATION</scope>
    <source>
        <strain evidence="3">R3-111a-1</strain>
    </source>
</reference>
<dbReference type="VEuPathDB" id="FungiDB:GGTG_00938"/>
<evidence type="ECO:0000256" key="1">
    <source>
        <dbReference type="SAM" id="MobiDB-lite"/>
    </source>
</evidence>
<name>J3NI55_GAET3</name>
<proteinExistence type="predicted"/>
<dbReference type="EnsemblFungi" id="EJT80948">
    <property type="protein sequence ID" value="EJT80948"/>
    <property type="gene ID" value="GGTG_00938"/>
</dbReference>
<reference evidence="3" key="4">
    <citation type="journal article" date="2015" name="G3 (Bethesda)">
        <title>Genome sequences of three phytopathogenic species of the Magnaporthaceae family of fungi.</title>
        <authorList>
            <person name="Okagaki L.H."/>
            <person name="Nunes C.C."/>
            <person name="Sailsbery J."/>
            <person name="Clay B."/>
            <person name="Brown D."/>
            <person name="John T."/>
            <person name="Oh Y."/>
            <person name="Young N."/>
            <person name="Fitzgerald M."/>
            <person name="Haas B.J."/>
            <person name="Zeng Q."/>
            <person name="Young S."/>
            <person name="Adiconis X."/>
            <person name="Fan L."/>
            <person name="Levin J.Z."/>
            <person name="Mitchell T.K."/>
            <person name="Okubara P.A."/>
            <person name="Farman M.L."/>
            <person name="Kohn L.M."/>
            <person name="Birren B."/>
            <person name="Ma L.-J."/>
            <person name="Dean R.A."/>
        </authorList>
    </citation>
    <scope>NUCLEOTIDE SEQUENCE</scope>
    <source>
        <strain evidence="3">R3-111a-1</strain>
    </source>
</reference>
<gene>
    <name evidence="3" type="primary">20341396</name>
    <name evidence="2" type="ORF">GGTG_00938</name>
</gene>
<dbReference type="Proteomes" id="UP000006039">
    <property type="component" value="Unassembled WGS sequence"/>
</dbReference>
<dbReference type="HOGENOM" id="CLU_1704323_0_0_1"/>
<keyword evidence="4" id="KW-1185">Reference proteome</keyword>
<reference evidence="4" key="1">
    <citation type="submission" date="2010-07" db="EMBL/GenBank/DDBJ databases">
        <title>The genome sequence of Gaeumannomyces graminis var. tritici strain R3-111a-1.</title>
        <authorList>
            <consortium name="The Broad Institute Genome Sequencing Platform"/>
            <person name="Ma L.-J."/>
            <person name="Dead R."/>
            <person name="Young S."/>
            <person name="Zeng Q."/>
            <person name="Koehrsen M."/>
            <person name="Alvarado L."/>
            <person name="Berlin A."/>
            <person name="Chapman S.B."/>
            <person name="Chen Z."/>
            <person name="Freedman E."/>
            <person name="Gellesch M."/>
            <person name="Goldberg J."/>
            <person name="Griggs A."/>
            <person name="Gujja S."/>
            <person name="Heilman E.R."/>
            <person name="Heiman D."/>
            <person name="Hepburn T."/>
            <person name="Howarth C."/>
            <person name="Jen D."/>
            <person name="Larson L."/>
            <person name="Mehta T."/>
            <person name="Neiman D."/>
            <person name="Pearson M."/>
            <person name="Roberts A."/>
            <person name="Saif S."/>
            <person name="Shea T."/>
            <person name="Shenoy N."/>
            <person name="Sisk P."/>
            <person name="Stolte C."/>
            <person name="Sykes S."/>
            <person name="Walk T."/>
            <person name="White J."/>
            <person name="Yandava C."/>
            <person name="Haas B."/>
            <person name="Nusbaum C."/>
            <person name="Birren B."/>
        </authorList>
    </citation>
    <scope>NUCLEOTIDE SEQUENCE [LARGE SCALE GENOMIC DNA]</scope>
    <source>
        <strain evidence="4">R3-111a-1</strain>
    </source>
</reference>
<evidence type="ECO:0000313" key="2">
    <source>
        <dbReference type="EMBL" id="EJT80948.1"/>
    </source>
</evidence>
<dbReference type="AlphaFoldDB" id="J3NI55"/>
<dbReference type="GeneID" id="20341396"/>
<evidence type="ECO:0000313" key="3">
    <source>
        <dbReference type="EnsemblFungi" id="EJT80948"/>
    </source>
</evidence>
<reference evidence="2" key="3">
    <citation type="submission" date="2010-09" db="EMBL/GenBank/DDBJ databases">
        <title>Annotation of Gaeumannomyces graminis var. tritici R3-111a-1.</title>
        <authorList>
            <consortium name="The Broad Institute Genome Sequencing Platform"/>
            <person name="Ma L.-J."/>
            <person name="Dead R."/>
            <person name="Young S.K."/>
            <person name="Zeng Q."/>
            <person name="Gargeya S."/>
            <person name="Fitzgerald M."/>
            <person name="Haas B."/>
            <person name="Abouelleil A."/>
            <person name="Alvarado L."/>
            <person name="Arachchi H.M."/>
            <person name="Berlin A."/>
            <person name="Brown A."/>
            <person name="Chapman S.B."/>
            <person name="Chen Z."/>
            <person name="Dunbar C."/>
            <person name="Freedman E."/>
            <person name="Gearin G."/>
            <person name="Gellesch M."/>
            <person name="Goldberg J."/>
            <person name="Griggs A."/>
            <person name="Gujja S."/>
            <person name="Heiman D."/>
            <person name="Howarth C."/>
            <person name="Larson L."/>
            <person name="Lui A."/>
            <person name="MacDonald P.J.P."/>
            <person name="Mehta T."/>
            <person name="Montmayeur A."/>
            <person name="Murphy C."/>
            <person name="Neiman D."/>
            <person name="Pearson M."/>
            <person name="Priest M."/>
            <person name="Roberts A."/>
            <person name="Saif S."/>
            <person name="Shea T."/>
            <person name="Shenoy N."/>
            <person name="Sisk P."/>
            <person name="Stolte C."/>
            <person name="Sykes S."/>
            <person name="Yandava C."/>
            <person name="Wortman J."/>
            <person name="Nusbaum C."/>
            <person name="Birren B."/>
        </authorList>
    </citation>
    <scope>NUCLEOTIDE SEQUENCE</scope>
    <source>
        <strain evidence="2">R3-111a-1</strain>
    </source>
</reference>
<protein>
    <submittedName>
        <fullName evidence="2 3">Uncharacterized protein</fullName>
    </submittedName>
</protein>
<accession>J3NI55</accession>
<organism evidence="2">
    <name type="scientific">Gaeumannomyces tritici (strain R3-111a-1)</name>
    <name type="common">Wheat and barley take-all root rot fungus</name>
    <name type="synonym">Gaeumannomyces graminis var. tritici</name>
    <dbReference type="NCBI Taxonomy" id="644352"/>
    <lineage>
        <taxon>Eukaryota</taxon>
        <taxon>Fungi</taxon>
        <taxon>Dikarya</taxon>
        <taxon>Ascomycota</taxon>
        <taxon>Pezizomycotina</taxon>
        <taxon>Sordariomycetes</taxon>
        <taxon>Sordariomycetidae</taxon>
        <taxon>Magnaporthales</taxon>
        <taxon>Magnaporthaceae</taxon>
        <taxon>Gaeumannomyces</taxon>
    </lineage>
</organism>